<accession>A0A2G1W135</accession>
<feature type="transmembrane region" description="Helical" evidence="1">
    <location>
        <begin position="89"/>
        <end position="119"/>
    </location>
</feature>
<keyword evidence="3" id="KW-1185">Reference proteome</keyword>
<evidence type="ECO:0000256" key="1">
    <source>
        <dbReference type="SAM" id="Phobius"/>
    </source>
</evidence>
<dbReference type="AlphaFoldDB" id="A0A2G1W135"/>
<feature type="transmembrane region" description="Helical" evidence="1">
    <location>
        <begin position="55"/>
        <end position="77"/>
    </location>
</feature>
<dbReference type="PROSITE" id="PS51257">
    <property type="entry name" value="PROKAR_LIPOPROTEIN"/>
    <property type="match status" value="1"/>
</dbReference>
<keyword evidence="1" id="KW-1133">Transmembrane helix</keyword>
<dbReference type="GeneID" id="90611080"/>
<keyword evidence="1" id="KW-0472">Membrane</keyword>
<dbReference type="Proteomes" id="UP000225740">
    <property type="component" value="Unassembled WGS sequence"/>
</dbReference>
<dbReference type="OrthoDB" id="678065at2"/>
<evidence type="ECO:0000313" key="2">
    <source>
        <dbReference type="EMBL" id="PHQ32748.1"/>
    </source>
</evidence>
<gene>
    <name evidence="2" type="ORF">CEE69_24410</name>
</gene>
<sequence length="185" mass="20327">MIRSLSVPAFLLLACLLSGAYGMLHNQVSYSISGEYFTKFKFDQFGISPETPERLGAAIVGWHASWWMGAFIGLFLIPAGMLVRSDIGYVFAVLRSFVVVLSTTMLVGALGLLLAFVFAGSNPDVDSMLREAMITDPIAFRRTASLHNASYIGGLLGIFAGWASILRSFLRENERLNFESREGEE</sequence>
<name>A0A2G1W135_9BACT</name>
<comment type="caution">
    <text evidence="2">The sequence shown here is derived from an EMBL/GenBank/DDBJ whole genome shotgun (WGS) entry which is preliminary data.</text>
</comment>
<evidence type="ECO:0000313" key="3">
    <source>
        <dbReference type="Proteomes" id="UP000225740"/>
    </source>
</evidence>
<feature type="transmembrane region" description="Helical" evidence="1">
    <location>
        <begin position="149"/>
        <end position="170"/>
    </location>
</feature>
<dbReference type="EMBL" id="NIZW01000023">
    <property type="protein sequence ID" value="PHQ32748.1"/>
    <property type="molecule type" value="Genomic_DNA"/>
</dbReference>
<dbReference type="RefSeq" id="WP_099263247.1">
    <property type="nucleotide sequence ID" value="NZ_NIZW01000023.1"/>
</dbReference>
<protein>
    <submittedName>
        <fullName evidence="2">Uncharacterized protein</fullName>
    </submittedName>
</protein>
<proteinExistence type="predicted"/>
<keyword evidence="1" id="KW-0812">Transmembrane</keyword>
<reference evidence="2 3" key="1">
    <citation type="submission" date="2017-06" db="EMBL/GenBank/DDBJ databases">
        <title>Description of Rhodopirellula bahusiensis sp. nov.</title>
        <authorList>
            <person name="Kizina J."/>
            <person name="Harder J."/>
        </authorList>
    </citation>
    <scope>NUCLEOTIDE SEQUENCE [LARGE SCALE GENOMIC DNA]</scope>
    <source>
        <strain evidence="2 3">SWK21</strain>
    </source>
</reference>
<organism evidence="2 3">
    <name type="scientific">Rhodopirellula bahusiensis</name>
    <dbReference type="NCBI Taxonomy" id="2014065"/>
    <lineage>
        <taxon>Bacteria</taxon>
        <taxon>Pseudomonadati</taxon>
        <taxon>Planctomycetota</taxon>
        <taxon>Planctomycetia</taxon>
        <taxon>Pirellulales</taxon>
        <taxon>Pirellulaceae</taxon>
        <taxon>Rhodopirellula</taxon>
    </lineage>
</organism>